<keyword evidence="2" id="KW-0276">Fatty acid metabolism</keyword>
<proteinExistence type="predicted"/>
<dbReference type="Gene3D" id="3.40.50.12780">
    <property type="entry name" value="N-terminal domain of ligase-like"/>
    <property type="match status" value="1"/>
</dbReference>
<evidence type="ECO:0000256" key="3">
    <source>
        <dbReference type="ARBA" id="ARBA00023098"/>
    </source>
</evidence>
<gene>
    <name evidence="5" type="ORF">SACU0126_LOCUS24553</name>
</gene>
<organism evidence="5">
    <name type="scientific">Strombidinopsis acuminata</name>
    <dbReference type="NCBI Taxonomy" id="141414"/>
    <lineage>
        <taxon>Eukaryota</taxon>
        <taxon>Sar</taxon>
        <taxon>Alveolata</taxon>
        <taxon>Ciliophora</taxon>
        <taxon>Intramacronucleata</taxon>
        <taxon>Spirotrichea</taxon>
        <taxon>Choreotrichia</taxon>
        <taxon>Choreotrichida</taxon>
        <taxon>Strombidinopsidae</taxon>
        <taxon>Strombidinopsis</taxon>
    </lineage>
</organism>
<feature type="domain" description="AMP-dependent synthetase/ligase" evidence="4">
    <location>
        <begin position="10"/>
        <end position="76"/>
    </location>
</feature>
<keyword evidence="3" id="KW-0443">Lipid metabolism</keyword>
<keyword evidence="1" id="KW-0436">Ligase</keyword>
<dbReference type="GO" id="GO:0016020">
    <property type="term" value="C:membrane"/>
    <property type="evidence" value="ECO:0007669"/>
    <property type="project" value="TreeGrafter"/>
</dbReference>
<evidence type="ECO:0000259" key="4">
    <source>
        <dbReference type="Pfam" id="PF00501"/>
    </source>
</evidence>
<dbReference type="GO" id="GO:0004467">
    <property type="term" value="F:long-chain fatty acid-CoA ligase activity"/>
    <property type="evidence" value="ECO:0007669"/>
    <property type="project" value="TreeGrafter"/>
</dbReference>
<dbReference type="GO" id="GO:0005783">
    <property type="term" value="C:endoplasmic reticulum"/>
    <property type="evidence" value="ECO:0007669"/>
    <property type="project" value="TreeGrafter"/>
</dbReference>
<dbReference type="Pfam" id="PF23562">
    <property type="entry name" value="AMP-binding_C_3"/>
    <property type="match status" value="1"/>
</dbReference>
<evidence type="ECO:0000313" key="5">
    <source>
        <dbReference type="EMBL" id="CAE0580101.1"/>
    </source>
</evidence>
<dbReference type="PANTHER" id="PTHR43272:SF32">
    <property type="entry name" value="AMP-DEPENDENT SYNTHETASE_LIGASE DOMAIN-CONTAINING PROTEIN"/>
    <property type="match status" value="1"/>
</dbReference>
<dbReference type="SUPFAM" id="SSF56801">
    <property type="entry name" value="Acetyl-CoA synthetase-like"/>
    <property type="match status" value="1"/>
</dbReference>
<dbReference type="Pfam" id="PF00501">
    <property type="entry name" value="AMP-binding"/>
    <property type="match status" value="1"/>
</dbReference>
<dbReference type="InterPro" id="IPR000873">
    <property type="entry name" value="AMP-dep_synth/lig_dom"/>
</dbReference>
<accession>A0A7S3TCH7</accession>
<dbReference type="AlphaFoldDB" id="A0A7S3TCH7"/>
<dbReference type="PANTHER" id="PTHR43272">
    <property type="entry name" value="LONG-CHAIN-FATTY-ACID--COA LIGASE"/>
    <property type="match status" value="1"/>
</dbReference>
<dbReference type="InterPro" id="IPR042099">
    <property type="entry name" value="ANL_N_sf"/>
</dbReference>
<reference evidence="5" key="1">
    <citation type="submission" date="2021-01" db="EMBL/GenBank/DDBJ databases">
        <authorList>
            <person name="Corre E."/>
            <person name="Pelletier E."/>
            <person name="Niang G."/>
            <person name="Scheremetjew M."/>
            <person name="Finn R."/>
            <person name="Kale V."/>
            <person name="Holt S."/>
            <person name="Cochrane G."/>
            <person name="Meng A."/>
            <person name="Brown T."/>
            <person name="Cohen L."/>
        </authorList>
    </citation>
    <scope>NUCLEOTIDE SEQUENCE</scope>
    <source>
        <strain evidence="5">SPMC142</strain>
    </source>
</reference>
<sequence>MKPVTMQYFASLSMPVYGLYGMSETTGAATIMTNHKFALDSAGYCLPGADLKIANPDEKGEGEICMRGRNIMMGYLKNEKATSETIDEQGFIHSGDKGKIDEHGFLRITGRIKELIITAGGENVAPVPIEDNFKAVCPPCSNIMVVGEGQRFMAALITFKVDVDPKSGAPGQGLAPECINFFKKELGIDIKTADEACNSPEVAKYIKKCLDETNKKTVSRAAQLRKFKLVPVDFSIPGGEMTPTLKLKRKVTENKYINLVQEMFAQAAKL</sequence>
<dbReference type="EMBL" id="HBIQ01077001">
    <property type="protein sequence ID" value="CAE0580101.1"/>
    <property type="molecule type" value="Transcribed_RNA"/>
</dbReference>
<name>A0A7S3TCH7_9SPIT</name>
<evidence type="ECO:0000256" key="1">
    <source>
        <dbReference type="ARBA" id="ARBA00022598"/>
    </source>
</evidence>
<evidence type="ECO:0000256" key="2">
    <source>
        <dbReference type="ARBA" id="ARBA00022832"/>
    </source>
</evidence>
<protein>
    <recommendedName>
        <fullName evidence="4">AMP-dependent synthetase/ligase domain-containing protein</fullName>
    </recommendedName>
</protein>